<evidence type="ECO:0000313" key="2">
    <source>
        <dbReference type="Proteomes" id="UP000095464"/>
    </source>
</evidence>
<dbReference type="Proteomes" id="UP000095464">
    <property type="component" value="Unassembled WGS sequence"/>
</dbReference>
<accession>A0AAP7IG20</accession>
<gene>
    <name evidence="1" type="ORF">ASS94_00965</name>
</gene>
<name>A0AAP7IG20_9STAP</name>
<dbReference type="AlphaFoldDB" id="A0AAP7IG20"/>
<dbReference type="RefSeq" id="WP_069854326.1">
    <property type="nucleotide sequence ID" value="NZ_LNPX01000004.1"/>
</dbReference>
<sequence>MNKVTLKEVKDAFELEEAELCYRYKQAKGLDKSTVVLIRPTQKENYESWVDMYNESNTDQDIYDFIISQFKDEAIRILEGKEREDFLDKNPTLDYAYQYTSECIKKVLDYNNVELINVTPYNIAVIMEDEMIAHGSVKGYLLNDEFISDLVKKGFVKLTLKTPDEWVNI</sequence>
<organism evidence="1 2">
    <name type="scientific">Staphylococcus equorum</name>
    <dbReference type="NCBI Taxonomy" id="246432"/>
    <lineage>
        <taxon>Bacteria</taxon>
        <taxon>Bacillati</taxon>
        <taxon>Bacillota</taxon>
        <taxon>Bacilli</taxon>
        <taxon>Bacillales</taxon>
        <taxon>Staphylococcaceae</taxon>
        <taxon>Staphylococcus</taxon>
    </lineage>
</organism>
<comment type="caution">
    <text evidence="1">The sequence shown here is derived from an EMBL/GenBank/DDBJ whole genome shotgun (WGS) entry which is preliminary data.</text>
</comment>
<dbReference type="EMBL" id="LNPX01000004">
    <property type="protein sequence ID" value="OEK58926.1"/>
    <property type="molecule type" value="Genomic_DNA"/>
</dbReference>
<protein>
    <submittedName>
        <fullName evidence="1">Uncharacterized protein</fullName>
    </submittedName>
</protein>
<proteinExistence type="predicted"/>
<evidence type="ECO:0000313" key="1">
    <source>
        <dbReference type="EMBL" id="OEK58926.1"/>
    </source>
</evidence>
<reference evidence="2" key="1">
    <citation type="submission" date="2015-11" db="EMBL/GenBank/DDBJ databases">
        <title>Genomic diversity of Staphylococcus saprophyticus strains from urinary tract infections, animal surfaces, and fermented foods.</title>
        <authorList>
            <person name="Wolfe B.E."/>
        </authorList>
    </citation>
    <scope>NUCLEOTIDE SEQUENCE [LARGE SCALE GENOMIC DNA]</scope>
    <source>
        <strain evidence="2">738_7</strain>
    </source>
</reference>